<dbReference type="InterPro" id="IPR021124">
    <property type="entry name" value="CRISPR-assoc_prot_Cas5"/>
</dbReference>
<comment type="caution">
    <text evidence="1">The sequence shown here is derived from an EMBL/GenBank/DDBJ whole genome shotgun (WGS) entry which is preliminary data.</text>
</comment>
<dbReference type="GO" id="GO:0043571">
    <property type="term" value="P:maintenance of CRISPR repeat elements"/>
    <property type="evidence" value="ECO:0007669"/>
    <property type="project" value="InterPro"/>
</dbReference>
<dbReference type="NCBIfam" id="TIGR01868">
    <property type="entry name" value="casD_Cas5e"/>
    <property type="match status" value="1"/>
</dbReference>
<dbReference type="GO" id="GO:0003723">
    <property type="term" value="F:RNA binding"/>
    <property type="evidence" value="ECO:0007669"/>
    <property type="project" value="InterPro"/>
</dbReference>
<dbReference type="InterPro" id="IPR010147">
    <property type="entry name" value="CRISPR-assoc_prot_CasD"/>
</dbReference>
<evidence type="ECO:0000313" key="1">
    <source>
        <dbReference type="EMBL" id="EQD48348.1"/>
    </source>
</evidence>
<reference evidence="1" key="2">
    <citation type="journal article" date="2014" name="ISME J.">
        <title>Microbial stratification in low pH oxic and suboxic macroscopic growths along an acid mine drainage.</title>
        <authorList>
            <person name="Mendez-Garcia C."/>
            <person name="Mesa V."/>
            <person name="Sprenger R.R."/>
            <person name="Richter M."/>
            <person name="Diez M.S."/>
            <person name="Solano J."/>
            <person name="Bargiela R."/>
            <person name="Golyshina O.V."/>
            <person name="Manteca A."/>
            <person name="Ramos J.L."/>
            <person name="Gallego J.R."/>
            <person name="Llorente I."/>
            <person name="Martins Dos Santos V.A."/>
            <person name="Jensen O.N."/>
            <person name="Pelaez A.I."/>
            <person name="Sanchez J."/>
            <person name="Ferrer M."/>
        </authorList>
    </citation>
    <scope>NUCLEOTIDE SEQUENCE</scope>
</reference>
<dbReference type="CDD" id="cd09693">
    <property type="entry name" value="Cas5_I"/>
    <property type="match status" value="1"/>
</dbReference>
<dbReference type="AlphaFoldDB" id="T0ZUY0"/>
<dbReference type="EMBL" id="AUZX01010321">
    <property type="protein sequence ID" value="EQD48348.1"/>
    <property type="molecule type" value="Genomic_DNA"/>
</dbReference>
<dbReference type="GO" id="GO:0051607">
    <property type="term" value="P:defense response to virus"/>
    <property type="evidence" value="ECO:0007669"/>
    <property type="project" value="InterPro"/>
</dbReference>
<organism evidence="1">
    <name type="scientific">mine drainage metagenome</name>
    <dbReference type="NCBI Taxonomy" id="410659"/>
    <lineage>
        <taxon>unclassified sequences</taxon>
        <taxon>metagenomes</taxon>
        <taxon>ecological metagenomes</taxon>
    </lineage>
</organism>
<protein>
    <submittedName>
        <fullName evidence="1">CRISPR-associated protein Cas5 family</fullName>
    </submittedName>
</protein>
<accession>T0ZUY0</accession>
<dbReference type="Gene3D" id="3.30.70.2660">
    <property type="match status" value="1"/>
</dbReference>
<dbReference type="Pfam" id="PF09704">
    <property type="entry name" value="Cas_Cas5d"/>
    <property type="match status" value="1"/>
</dbReference>
<reference evidence="1" key="1">
    <citation type="submission" date="2013-08" db="EMBL/GenBank/DDBJ databases">
        <authorList>
            <person name="Mendez C."/>
            <person name="Richter M."/>
            <person name="Ferrer M."/>
            <person name="Sanchez J."/>
        </authorList>
    </citation>
    <scope>NUCLEOTIDE SEQUENCE</scope>
</reference>
<feature type="non-terminal residue" evidence="1">
    <location>
        <position position="89"/>
    </location>
</feature>
<gene>
    <name evidence="1" type="ORF">B1A_14077</name>
</gene>
<sequence length="89" mass="10103">MTEHRHLLIRLEAPLMSFGATAVDARGVIQRWPAASLLTGLCANALGYRRTESERLNRLQSRLRWAVRIDREGEVLTDFQTAQLAKGDR</sequence>
<name>T0ZUY0_9ZZZZ</name>
<proteinExistence type="predicted"/>